<keyword evidence="1" id="KW-0732">Signal</keyword>
<proteinExistence type="predicted"/>
<dbReference type="SUPFAM" id="SSF110296">
    <property type="entry name" value="Oligoxyloglucan reducing end-specific cellobiohydrolase"/>
    <property type="match status" value="1"/>
</dbReference>
<feature type="signal peptide" evidence="1">
    <location>
        <begin position="1"/>
        <end position="21"/>
    </location>
</feature>
<dbReference type="EMBL" id="SDKM01000003">
    <property type="protein sequence ID" value="RYP88334.1"/>
    <property type="molecule type" value="Genomic_DNA"/>
</dbReference>
<dbReference type="PANTHER" id="PTHR47199:SF2">
    <property type="entry name" value="PHOTOSYSTEM II STABILITY_ASSEMBLY FACTOR HCF136, CHLOROPLASTIC"/>
    <property type="match status" value="1"/>
</dbReference>
<evidence type="ECO:0000313" key="2">
    <source>
        <dbReference type="EMBL" id="RYP88334.1"/>
    </source>
</evidence>
<dbReference type="PANTHER" id="PTHR47199">
    <property type="entry name" value="PHOTOSYSTEM II STABILITY/ASSEMBLY FACTOR HCF136, CHLOROPLASTIC"/>
    <property type="match status" value="1"/>
</dbReference>
<protein>
    <submittedName>
        <fullName evidence="2">Oxidoreductase</fullName>
    </submittedName>
</protein>
<name>A0A4Q4ZLK6_9ACTN</name>
<feature type="chain" id="PRO_5020221052" evidence="1">
    <location>
        <begin position="22"/>
        <end position="347"/>
    </location>
</feature>
<dbReference type="OrthoDB" id="9764804at2"/>
<dbReference type="AlphaFoldDB" id="A0A4Q4ZLK6"/>
<gene>
    <name evidence="2" type="ORF">EKO23_03120</name>
</gene>
<accession>A0A4Q4ZLK6</accession>
<comment type="caution">
    <text evidence="2">The sequence shown here is derived from an EMBL/GenBank/DDBJ whole genome shotgun (WGS) entry which is preliminary data.</text>
</comment>
<dbReference type="Proteomes" id="UP000295198">
    <property type="component" value="Unassembled WGS sequence"/>
</dbReference>
<sequence length="347" mass="35992">MRLLPGILLSVVVCATLPADAAPVPDPSWHRVDVGTTQGLRGLDAVDRDTAWVSGSAGGVWRTTDGGSTWQDVGPPDAAGLLLRDVEARDARHAQVLAIGEGEDSRILRTSDGGATWETTFVNDDPRAFYDCMAFFPGGRRGLAMSDPVDGRFRIIETTDGGSSWSVVDPAGMPPAVDGEFGFAASGTCLVTAGGRDVWLASGGAASRVFHSHDRGHTWTVSDTTIPPDAANGGGVFSLAFRNPRQGLAVGGNLGTPTVGADMAAYTRDGQTWLPAGDPGGYRSAVEWVYGAPRTALAVGPTGSDITRDGGRTWTTFSDTGFDSVQCTPDGGCWASGSGGRVATFAR</sequence>
<reference evidence="2 3" key="1">
    <citation type="submission" date="2019-01" db="EMBL/GenBank/DDBJ databases">
        <title>Nocardioides guangzhouensis sp. nov., an actinobacterium isolated from soil.</title>
        <authorList>
            <person name="Fu Y."/>
            <person name="Cai Y."/>
            <person name="Lin Z."/>
            <person name="Chen P."/>
        </authorList>
    </citation>
    <scope>NUCLEOTIDE SEQUENCE [LARGE SCALE GENOMIC DNA]</scope>
    <source>
        <strain evidence="2 3">130</strain>
    </source>
</reference>
<evidence type="ECO:0000313" key="3">
    <source>
        <dbReference type="Proteomes" id="UP000295198"/>
    </source>
</evidence>
<organism evidence="2 3">
    <name type="scientific">Nocardioides guangzhouensis</name>
    <dbReference type="NCBI Taxonomy" id="2497878"/>
    <lineage>
        <taxon>Bacteria</taxon>
        <taxon>Bacillati</taxon>
        <taxon>Actinomycetota</taxon>
        <taxon>Actinomycetes</taxon>
        <taxon>Propionibacteriales</taxon>
        <taxon>Nocardioidaceae</taxon>
        <taxon>Nocardioides</taxon>
    </lineage>
</organism>
<dbReference type="InterPro" id="IPR015943">
    <property type="entry name" value="WD40/YVTN_repeat-like_dom_sf"/>
</dbReference>
<dbReference type="Gene3D" id="2.130.10.10">
    <property type="entry name" value="YVTN repeat-like/Quinoprotein amine dehydrogenase"/>
    <property type="match status" value="2"/>
</dbReference>
<dbReference type="CDD" id="cd15482">
    <property type="entry name" value="Sialidase_non-viral"/>
    <property type="match status" value="1"/>
</dbReference>
<evidence type="ECO:0000256" key="1">
    <source>
        <dbReference type="SAM" id="SignalP"/>
    </source>
</evidence>
<keyword evidence="3" id="KW-1185">Reference proteome</keyword>
<dbReference type="RefSeq" id="WP_134713968.1">
    <property type="nucleotide sequence ID" value="NZ_SDKM01000003.1"/>
</dbReference>